<dbReference type="PANTHER" id="PTHR43150:SF2">
    <property type="entry name" value="HYPERKINETIC, ISOFORM M"/>
    <property type="match status" value="1"/>
</dbReference>
<accession>A0A381SDP4</accession>
<gene>
    <name evidence="6" type="ORF">METZ01_LOCUS55066</name>
</gene>
<sequence>MGKNNKSDNKMYYRMLGATGLQVSVLSFGFWATYGVKDGLTDDEGVNMAKACMSQARQEGINLFDNAETYGNPAGAAEEIMGEAMSQLHKEDPVTWRRSEIIVSTKIFWGGVGVNERGLSRKHINEGLDASLERLKVNYVDLLFCHRPDPFTPTETVVRAMTDIIRSGRATAWGTSEWSAQQITEAYWLAALHGLEPPQIEQPQYNMLKRDRFENEYHPLYQNPYQIGTTIWSPLASGILTGKYNNGIPEGSRLTQNGYEFLRDVLEQHKEKGNIEKIVKLADYASSKLGCSMAELALAWCVKNKNVSTVLLGITKPEQLEENIGCLSVLENLTSEHMEDIDKILDNKPEPYAGFGGAGMRQIVTI</sequence>
<dbReference type="InterPro" id="IPR036812">
    <property type="entry name" value="NAD(P)_OxRdtase_dom_sf"/>
</dbReference>
<keyword evidence="4" id="KW-0812">Transmembrane</keyword>
<dbReference type="Gene3D" id="3.20.20.100">
    <property type="entry name" value="NADP-dependent oxidoreductase domain"/>
    <property type="match status" value="1"/>
</dbReference>
<dbReference type="AlphaFoldDB" id="A0A381SDP4"/>
<organism evidence="6">
    <name type="scientific">marine metagenome</name>
    <dbReference type="NCBI Taxonomy" id="408172"/>
    <lineage>
        <taxon>unclassified sequences</taxon>
        <taxon>metagenomes</taxon>
        <taxon>ecological metagenomes</taxon>
    </lineage>
</organism>
<protein>
    <recommendedName>
        <fullName evidence="5">NADP-dependent oxidoreductase domain-containing protein</fullName>
    </recommendedName>
</protein>
<reference evidence="6" key="1">
    <citation type="submission" date="2018-05" db="EMBL/GenBank/DDBJ databases">
        <authorList>
            <person name="Lanie J.A."/>
            <person name="Ng W.-L."/>
            <person name="Kazmierczak K.M."/>
            <person name="Andrzejewski T.M."/>
            <person name="Davidsen T.M."/>
            <person name="Wayne K.J."/>
            <person name="Tettelin H."/>
            <person name="Glass J.I."/>
            <person name="Rusch D."/>
            <person name="Podicherti R."/>
            <person name="Tsui H.-C.T."/>
            <person name="Winkler M.E."/>
        </authorList>
    </citation>
    <scope>NUCLEOTIDE SEQUENCE</scope>
</reference>
<dbReference type="InterPro" id="IPR005399">
    <property type="entry name" value="K_chnl_volt-dep_bsu_KCNAB-rel"/>
</dbReference>
<evidence type="ECO:0000313" key="6">
    <source>
        <dbReference type="EMBL" id="SVA02212.1"/>
    </source>
</evidence>
<dbReference type="EMBL" id="UINC01002982">
    <property type="protein sequence ID" value="SVA02212.1"/>
    <property type="molecule type" value="Genomic_DNA"/>
</dbReference>
<dbReference type="SUPFAM" id="SSF51430">
    <property type="entry name" value="NAD(P)-linked oxidoreductase"/>
    <property type="match status" value="1"/>
</dbReference>
<dbReference type="Pfam" id="PF00248">
    <property type="entry name" value="Aldo_ket_red"/>
    <property type="match status" value="1"/>
</dbReference>
<keyword evidence="2" id="KW-0521">NADP</keyword>
<dbReference type="InterPro" id="IPR023210">
    <property type="entry name" value="NADP_OxRdtase_dom"/>
</dbReference>
<dbReference type="PANTHER" id="PTHR43150">
    <property type="entry name" value="HYPERKINETIC, ISOFORM M"/>
    <property type="match status" value="1"/>
</dbReference>
<evidence type="ECO:0000256" key="3">
    <source>
        <dbReference type="ARBA" id="ARBA00023002"/>
    </source>
</evidence>
<evidence type="ECO:0000256" key="1">
    <source>
        <dbReference type="ARBA" id="ARBA00006515"/>
    </source>
</evidence>
<feature type="domain" description="NADP-dependent oxidoreductase" evidence="5">
    <location>
        <begin position="26"/>
        <end position="345"/>
    </location>
</feature>
<proteinExistence type="inferred from homology"/>
<dbReference type="GO" id="GO:0016491">
    <property type="term" value="F:oxidoreductase activity"/>
    <property type="evidence" value="ECO:0007669"/>
    <property type="project" value="UniProtKB-KW"/>
</dbReference>
<comment type="similarity">
    <text evidence="1">Belongs to the shaker potassium channel beta subunit family.</text>
</comment>
<dbReference type="PRINTS" id="PR01577">
    <property type="entry name" value="KCNABCHANNEL"/>
</dbReference>
<keyword evidence="4" id="KW-1133">Transmembrane helix</keyword>
<name>A0A381SDP4_9ZZZZ</name>
<evidence type="ECO:0000256" key="2">
    <source>
        <dbReference type="ARBA" id="ARBA00022857"/>
    </source>
</evidence>
<evidence type="ECO:0000256" key="4">
    <source>
        <dbReference type="SAM" id="Phobius"/>
    </source>
</evidence>
<keyword evidence="4" id="KW-0472">Membrane</keyword>
<keyword evidence="3" id="KW-0560">Oxidoreductase</keyword>
<evidence type="ECO:0000259" key="5">
    <source>
        <dbReference type="Pfam" id="PF00248"/>
    </source>
</evidence>
<feature type="transmembrane region" description="Helical" evidence="4">
    <location>
        <begin position="12"/>
        <end position="34"/>
    </location>
</feature>